<keyword evidence="2" id="KW-1185">Reference proteome</keyword>
<evidence type="ECO:0000313" key="1">
    <source>
        <dbReference type="EnsemblPlants" id="AVESA.00010b.r2.6CG1110140.1.CDS"/>
    </source>
</evidence>
<dbReference type="Proteomes" id="UP001732700">
    <property type="component" value="Chromosome 6C"/>
</dbReference>
<accession>A0ACD5Z5Z7</accession>
<protein>
    <submittedName>
        <fullName evidence="1">Uncharacterized protein</fullName>
    </submittedName>
</protein>
<name>A0ACD5Z5Z7_AVESA</name>
<organism evidence="1 2">
    <name type="scientific">Avena sativa</name>
    <name type="common">Oat</name>
    <dbReference type="NCBI Taxonomy" id="4498"/>
    <lineage>
        <taxon>Eukaryota</taxon>
        <taxon>Viridiplantae</taxon>
        <taxon>Streptophyta</taxon>
        <taxon>Embryophyta</taxon>
        <taxon>Tracheophyta</taxon>
        <taxon>Spermatophyta</taxon>
        <taxon>Magnoliopsida</taxon>
        <taxon>Liliopsida</taxon>
        <taxon>Poales</taxon>
        <taxon>Poaceae</taxon>
        <taxon>BOP clade</taxon>
        <taxon>Pooideae</taxon>
        <taxon>Poodae</taxon>
        <taxon>Poeae</taxon>
        <taxon>Poeae Chloroplast Group 1 (Aveneae type)</taxon>
        <taxon>Aveninae</taxon>
        <taxon>Avena</taxon>
    </lineage>
</organism>
<evidence type="ECO:0000313" key="2">
    <source>
        <dbReference type="Proteomes" id="UP001732700"/>
    </source>
</evidence>
<reference evidence="1" key="1">
    <citation type="submission" date="2021-05" db="EMBL/GenBank/DDBJ databases">
        <authorList>
            <person name="Scholz U."/>
            <person name="Mascher M."/>
            <person name="Fiebig A."/>
        </authorList>
    </citation>
    <scope>NUCLEOTIDE SEQUENCE [LARGE SCALE GENOMIC DNA]</scope>
</reference>
<reference evidence="1" key="2">
    <citation type="submission" date="2025-09" db="UniProtKB">
        <authorList>
            <consortium name="EnsemblPlants"/>
        </authorList>
    </citation>
    <scope>IDENTIFICATION</scope>
</reference>
<dbReference type="EnsemblPlants" id="AVESA.00010b.r2.6CG1110140.1">
    <property type="protein sequence ID" value="AVESA.00010b.r2.6CG1110140.1.CDS"/>
    <property type="gene ID" value="AVESA.00010b.r2.6CG1110140"/>
</dbReference>
<proteinExistence type="predicted"/>
<sequence>MARKKGQGERRTPAIWLEDHIQPRWLRCMLAHTTCAVSSIHPVFFTPRPRRYIRARRHTPSSSTLVALLEQDEQSRAMRGPSTTKSFKQGFLRSFLLSLKSCGNGAMVLNLQERKRAVRSSADAAMATARGGGARWPQALLAAAAAAALPTSSSSSSWSRLLPSSAAVKTTRHKKVARRCCHTRRTTVGSSVEIARRLVRKRTKVLRGMVPGGELLDGVSLLREAMDYVVHLRAQVAVLRRVSNAMQHMAAGPVAPRLQLKGETAQASVGNEE</sequence>